<dbReference type="Pfam" id="PF10421">
    <property type="entry name" value="OAS1_C"/>
    <property type="match status" value="1"/>
</dbReference>
<evidence type="ECO:0000313" key="14">
    <source>
        <dbReference type="Proteomes" id="UP001159641"/>
    </source>
</evidence>
<dbReference type="GO" id="GO:0005829">
    <property type="term" value="C:cytosol"/>
    <property type="evidence" value="ECO:0007669"/>
    <property type="project" value="TreeGrafter"/>
</dbReference>
<dbReference type="GO" id="GO:0016020">
    <property type="term" value="C:membrane"/>
    <property type="evidence" value="ECO:0007669"/>
    <property type="project" value="TreeGrafter"/>
</dbReference>
<dbReference type="SUPFAM" id="SSF81631">
    <property type="entry name" value="PAP/OAS1 substrate-binding domain"/>
    <property type="match status" value="1"/>
</dbReference>
<dbReference type="FunFam" id="3.30.460.10:FF:000007">
    <property type="entry name" value="2'-5'-oligoadenylate synthetase 1"/>
    <property type="match status" value="2"/>
</dbReference>
<evidence type="ECO:0000256" key="9">
    <source>
        <dbReference type="ARBA" id="ARBA00022884"/>
    </source>
</evidence>
<dbReference type="Gene3D" id="1.10.1410.20">
    <property type="entry name" value="2'-5'-oligoadenylate synthetase 1, domain 2"/>
    <property type="match status" value="1"/>
</dbReference>
<comment type="similarity">
    <text evidence="4">Belongs to the 2-5A synthase family.</text>
</comment>
<dbReference type="EMBL" id="JAIQCJ010002406">
    <property type="protein sequence ID" value="KAJ8776443.1"/>
    <property type="molecule type" value="Genomic_DNA"/>
</dbReference>
<keyword evidence="7" id="KW-0399">Innate immunity</keyword>
<dbReference type="InterPro" id="IPR002934">
    <property type="entry name" value="Polymerase_NTP_transf_dom"/>
</dbReference>
<keyword evidence="8" id="KW-0391">Immunity</keyword>
<keyword evidence="14" id="KW-1185">Reference proteome</keyword>
<gene>
    <name evidence="13" type="ORF">J1605_015466</name>
</gene>
<comment type="subcellular location">
    <subcellularLocation>
        <location evidence="3">Cytoplasm</location>
    </subcellularLocation>
</comment>
<dbReference type="InterPro" id="IPR043519">
    <property type="entry name" value="NT_sf"/>
</dbReference>
<dbReference type="GO" id="GO:0003725">
    <property type="term" value="F:double-stranded RNA binding"/>
    <property type="evidence" value="ECO:0007669"/>
    <property type="project" value="TreeGrafter"/>
</dbReference>
<dbReference type="PANTHER" id="PTHR11258:SF3">
    <property type="entry name" value="2'-5'-OLIGOADENYLATE SYNTHASE 2"/>
    <property type="match status" value="1"/>
</dbReference>
<dbReference type="Proteomes" id="UP001159641">
    <property type="component" value="Unassembled WGS sequence"/>
</dbReference>
<accession>A0AB34GAK0</accession>
<evidence type="ECO:0000256" key="7">
    <source>
        <dbReference type="ARBA" id="ARBA00022588"/>
    </source>
</evidence>
<keyword evidence="9" id="KW-0694">RNA-binding</keyword>
<protein>
    <recommendedName>
        <fullName evidence="5">2'-5' oligoadenylate synthase</fullName>
        <ecNumber evidence="5">2.7.7.84</ecNumber>
    </recommendedName>
</protein>
<dbReference type="InterPro" id="IPR043518">
    <property type="entry name" value="2-5OAS_N_CS"/>
</dbReference>
<dbReference type="FunFam" id="1.10.1410.20:FF:000001">
    <property type="entry name" value="2'-5'-oligoadenylate synthetase 1"/>
    <property type="match status" value="1"/>
</dbReference>
<dbReference type="PROSITE" id="PS00832">
    <property type="entry name" value="25A_SYNTH_1"/>
    <property type="match status" value="2"/>
</dbReference>
<evidence type="ECO:0000256" key="10">
    <source>
        <dbReference type="ARBA" id="ARBA00023118"/>
    </source>
</evidence>
<dbReference type="InterPro" id="IPR018952">
    <property type="entry name" value="2-5-oligoAdlate_synth_1_dom2/C"/>
</dbReference>
<comment type="cofactor">
    <cofactor evidence="2">
        <name>Mg(2+)</name>
        <dbReference type="ChEBI" id="CHEBI:18420"/>
    </cofactor>
</comment>
<evidence type="ECO:0000256" key="6">
    <source>
        <dbReference type="ARBA" id="ARBA00022490"/>
    </source>
</evidence>
<dbReference type="PROSITE" id="PS50152">
    <property type="entry name" value="25A_SYNTH_3"/>
    <property type="match status" value="2"/>
</dbReference>
<dbReference type="GO" id="GO:0051607">
    <property type="term" value="P:defense response to virus"/>
    <property type="evidence" value="ECO:0007669"/>
    <property type="project" value="UniProtKB-KW"/>
</dbReference>
<feature type="domain" description="2'-5'-oligoadenylate synthetase 1" evidence="12">
    <location>
        <begin position="396"/>
        <end position="582"/>
    </location>
</feature>
<dbReference type="PANTHER" id="PTHR11258">
    <property type="entry name" value="2-5 OLIGOADENYLATE SYNTHETASE"/>
    <property type="match status" value="1"/>
</dbReference>
<dbReference type="AlphaFoldDB" id="A0AB34GAK0"/>
<sequence>MGNWESHLYEQPAQKLGEFIQDNLRPFEDCQKRIDQTVDTICAVLQEAEQFPMVTSVAKGGSYGRRTVLRGNSDGTLVIFIGGLEQFQDQKKSQHDLLSKIWAQLKHCELTMKLAAKMEIQSINGKLTIQLSTKQQSITFEMVPAFNALGLSEKPSLRTYRELKRALDVVKASPVNYNFEDETVRNILLGHLRSPRLNESPGLSWNVLVRGLSNIARVLLQAGPSRYSDCSLAKITPAPLYVTPGHLLDKFIKDCLQPNRTFLDQIKKAVDVICKFLKENCFRHSTTKCQKIVKGGSTAKGTALKSGSDADLVVFVDSLKSYTSQKNERCRIIKEIHKQLEACQQEKDFEVKFEISKWKAPRVLSFTLKSKVLNQSVDFDVLPAFNALGELKSGFTPSPRIYADLIRLHKSSDALGGEFSTCFTELQRNFVCSRPTKLKDLIRLVKHWYKWCGSKLKQKGSLPPKYALELLTIYAWEQGSGAQDFDTAEGFRTVLELVTKYQHLCVFWLVNYNFDDETVRNFLLTQIQRTRPVILDPADPTGDVGGGHHWCWHLLAEEATEWLSSLCFKDGSGCPIQSWKVPTVQSPRSCGAGIHSIVSEMHLFRRCRFLE</sequence>
<organism evidence="13 14">
    <name type="scientific">Eschrichtius robustus</name>
    <name type="common">California gray whale</name>
    <name type="synonym">Eschrichtius gibbosus</name>
    <dbReference type="NCBI Taxonomy" id="9764"/>
    <lineage>
        <taxon>Eukaryota</taxon>
        <taxon>Metazoa</taxon>
        <taxon>Chordata</taxon>
        <taxon>Craniata</taxon>
        <taxon>Vertebrata</taxon>
        <taxon>Euteleostomi</taxon>
        <taxon>Mammalia</taxon>
        <taxon>Eutheria</taxon>
        <taxon>Laurasiatheria</taxon>
        <taxon>Artiodactyla</taxon>
        <taxon>Whippomorpha</taxon>
        <taxon>Cetacea</taxon>
        <taxon>Mysticeti</taxon>
        <taxon>Eschrichtiidae</taxon>
        <taxon>Eschrichtius</taxon>
    </lineage>
</organism>
<dbReference type="PROSITE" id="PS00833">
    <property type="entry name" value="25A_SYNTH_2"/>
    <property type="match status" value="1"/>
</dbReference>
<evidence type="ECO:0000256" key="4">
    <source>
        <dbReference type="ARBA" id="ARBA00009526"/>
    </source>
</evidence>
<evidence type="ECO:0000256" key="5">
    <source>
        <dbReference type="ARBA" id="ARBA00012577"/>
    </source>
</evidence>
<dbReference type="SUPFAM" id="SSF81301">
    <property type="entry name" value="Nucleotidyltransferase"/>
    <property type="match status" value="2"/>
</dbReference>
<dbReference type="GO" id="GO:0045071">
    <property type="term" value="P:negative regulation of viral genome replication"/>
    <property type="evidence" value="ECO:0007669"/>
    <property type="project" value="TreeGrafter"/>
</dbReference>
<dbReference type="GO" id="GO:0001730">
    <property type="term" value="F:2'-5'-oligoadenylate synthetase activity"/>
    <property type="evidence" value="ECO:0007669"/>
    <property type="project" value="UniProtKB-EC"/>
</dbReference>
<dbReference type="EC" id="2.7.7.84" evidence="5"/>
<evidence type="ECO:0000256" key="8">
    <source>
        <dbReference type="ARBA" id="ARBA00022859"/>
    </source>
</evidence>
<keyword evidence="10" id="KW-0051">Antiviral defense</keyword>
<dbReference type="Gene3D" id="3.30.460.10">
    <property type="entry name" value="Beta Polymerase, domain 2"/>
    <property type="match status" value="2"/>
</dbReference>
<feature type="domain" description="Polymerase nucleotidyl transferase" evidence="11">
    <location>
        <begin position="273"/>
        <end position="365"/>
    </location>
</feature>
<evidence type="ECO:0000256" key="1">
    <source>
        <dbReference type="ARBA" id="ARBA00001112"/>
    </source>
</evidence>
<keyword evidence="6" id="KW-0963">Cytoplasm</keyword>
<proteinExistence type="inferred from homology"/>
<evidence type="ECO:0000313" key="13">
    <source>
        <dbReference type="EMBL" id="KAJ8776443.1"/>
    </source>
</evidence>
<name>A0AB34GAK0_ESCRO</name>
<evidence type="ECO:0000259" key="12">
    <source>
        <dbReference type="Pfam" id="PF10421"/>
    </source>
</evidence>
<dbReference type="CDD" id="cd05400">
    <property type="entry name" value="NT_2-5OAS_ClassI-CCAase"/>
    <property type="match status" value="2"/>
</dbReference>
<evidence type="ECO:0000259" key="11">
    <source>
        <dbReference type="Pfam" id="PF01909"/>
    </source>
</evidence>
<dbReference type="GO" id="GO:0005654">
    <property type="term" value="C:nucleoplasm"/>
    <property type="evidence" value="ECO:0007669"/>
    <property type="project" value="TreeGrafter"/>
</dbReference>
<evidence type="ECO:0000256" key="3">
    <source>
        <dbReference type="ARBA" id="ARBA00004496"/>
    </source>
</evidence>
<comment type="catalytic activity">
    <reaction evidence="1">
        <text>3 ATP = 5'-triphosphoadenylyl-(2'-&gt;5')-adenylyl-(2'-&gt;5')-adenosine + 2 diphosphate</text>
        <dbReference type="Rhea" id="RHEA:34407"/>
        <dbReference type="ChEBI" id="CHEBI:30616"/>
        <dbReference type="ChEBI" id="CHEBI:33019"/>
        <dbReference type="ChEBI" id="CHEBI:67143"/>
        <dbReference type="EC" id="2.7.7.84"/>
    </reaction>
</comment>
<dbReference type="GO" id="GO:0045087">
    <property type="term" value="P:innate immune response"/>
    <property type="evidence" value="ECO:0007669"/>
    <property type="project" value="UniProtKB-KW"/>
</dbReference>
<dbReference type="Pfam" id="PF01909">
    <property type="entry name" value="NTP_transf_2"/>
    <property type="match status" value="1"/>
</dbReference>
<dbReference type="InterPro" id="IPR006117">
    <property type="entry name" value="2-5OAS_C_CS"/>
</dbReference>
<dbReference type="InterPro" id="IPR006116">
    <property type="entry name" value="NT_2-5OAS_ClassI-CCAase"/>
</dbReference>
<reference evidence="13 14" key="1">
    <citation type="submission" date="2022-11" db="EMBL/GenBank/DDBJ databases">
        <title>Whole genome sequence of Eschrichtius robustus ER-17-0199.</title>
        <authorList>
            <person name="Bruniche-Olsen A."/>
            <person name="Black A.N."/>
            <person name="Fields C.J."/>
            <person name="Walden K."/>
            <person name="Dewoody J.A."/>
        </authorList>
    </citation>
    <scope>NUCLEOTIDE SEQUENCE [LARGE SCALE GENOMIC DNA]</scope>
    <source>
        <strain evidence="13">ER-17-0199</strain>
        <tissue evidence="13">Blubber</tissue>
    </source>
</reference>
<comment type="caution">
    <text evidence="13">The sequence shown here is derived from an EMBL/GenBank/DDBJ whole genome shotgun (WGS) entry which is preliminary data.</text>
</comment>
<evidence type="ECO:0000256" key="2">
    <source>
        <dbReference type="ARBA" id="ARBA00001946"/>
    </source>
</evidence>